<dbReference type="InterPro" id="IPR036063">
    <property type="entry name" value="Smr_dom_sf"/>
</dbReference>
<dbReference type="EMBL" id="HACG01026884">
    <property type="protein sequence ID" value="CEK73749.1"/>
    <property type="molecule type" value="Transcribed_RNA"/>
</dbReference>
<keyword evidence="1" id="KW-1133">Transmembrane helix</keyword>
<keyword evidence="1" id="KW-0472">Membrane</keyword>
<name>A0A0B7A1B5_9EUPU</name>
<dbReference type="PANTHER" id="PTHR46535">
    <property type="entry name" value="NEDD4-BINDING PROTEIN 2"/>
    <property type="match status" value="1"/>
</dbReference>
<gene>
    <name evidence="4" type="primary">ORF88087</name>
    <name evidence="3" type="synonym">ORF88085</name>
</gene>
<dbReference type="GO" id="GO:0004519">
    <property type="term" value="F:endonuclease activity"/>
    <property type="evidence" value="ECO:0007669"/>
    <property type="project" value="TreeGrafter"/>
</dbReference>
<proteinExistence type="predicted"/>
<feature type="domain" description="Smr" evidence="2">
    <location>
        <begin position="105"/>
        <end position="186"/>
    </location>
</feature>
<sequence>MTVGNELVQGIIVSVIVALVITLCCLFYWCKIRREKILHNAILEQVAIDSQIDAQDIRLQPIGNRLRENKWSKQERKRELKEIIEAHQILIGQPTQPQLKNYKELDLHKYTLKEAVAVFELFLTVALDDYYETNLTQDRFINVITGRGKHSKDGIPVIKLNISDYLVKHSYMHSWPNPGMVRIDLFSKIRNLDTHDQQTSSHKSLGQFIGCSIL</sequence>
<dbReference type="PROSITE" id="PS50828">
    <property type="entry name" value="SMR"/>
    <property type="match status" value="1"/>
</dbReference>
<evidence type="ECO:0000259" key="2">
    <source>
        <dbReference type="PROSITE" id="PS50828"/>
    </source>
</evidence>
<organism evidence="4">
    <name type="scientific">Arion vulgaris</name>
    <dbReference type="NCBI Taxonomy" id="1028688"/>
    <lineage>
        <taxon>Eukaryota</taxon>
        <taxon>Metazoa</taxon>
        <taxon>Spiralia</taxon>
        <taxon>Lophotrochozoa</taxon>
        <taxon>Mollusca</taxon>
        <taxon>Gastropoda</taxon>
        <taxon>Heterobranchia</taxon>
        <taxon>Euthyneura</taxon>
        <taxon>Panpulmonata</taxon>
        <taxon>Eupulmonata</taxon>
        <taxon>Stylommatophora</taxon>
        <taxon>Helicina</taxon>
        <taxon>Arionoidea</taxon>
        <taxon>Arionidae</taxon>
        <taxon>Arion</taxon>
    </lineage>
</organism>
<reference evidence="4" key="1">
    <citation type="submission" date="2014-12" db="EMBL/GenBank/DDBJ databases">
        <title>Insight into the proteome of Arion vulgaris.</title>
        <authorList>
            <person name="Aradska J."/>
            <person name="Bulat T."/>
            <person name="Smidak R."/>
            <person name="Sarate P."/>
            <person name="Gangsoo J."/>
            <person name="Sialana F."/>
            <person name="Bilban M."/>
            <person name="Lubec G."/>
        </authorList>
    </citation>
    <scope>NUCLEOTIDE SEQUENCE</scope>
    <source>
        <tissue evidence="4">Skin</tissue>
    </source>
</reference>
<dbReference type="Pfam" id="PF01713">
    <property type="entry name" value="Smr"/>
    <property type="match status" value="1"/>
</dbReference>
<feature type="transmembrane region" description="Helical" evidence="1">
    <location>
        <begin position="6"/>
        <end position="29"/>
    </location>
</feature>
<accession>A0A0B7A1B5</accession>
<evidence type="ECO:0000256" key="1">
    <source>
        <dbReference type="SAM" id="Phobius"/>
    </source>
</evidence>
<evidence type="ECO:0000313" key="4">
    <source>
        <dbReference type="EMBL" id="CEK73750.1"/>
    </source>
</evidence>
<keyword evidence="1" id="KW-0812">Transmembrane</keyword>
<dbReference type="GO" id="GO:0005634">
    <property type="term" value="C:nucleus"/>
    <property type="evidence" value="ECO:0007669"/>
    <property type="project" value="TreeGrafter"/>
</dbReference>
<evidence type="ECO:0000313" key="3">
    <source>
        <dbReference type="EMBL" id="CEK73749.1"/>
    </source>
</evidence>
<dbReference type="SUPFAM" id="SSF160443">
    <property type="entry name" value="SMR domain-like"/>
    <property type="match status" value="1"/>
</dbReference>
<dbReference type="SMART" id="SM00463">
    <property type="entry name" value="SMR"/>
    <property type="match status" value="1"/>
</dbReference>
<dbReference type="Gene3D" id="3.30.1370.110">
    <property type="match status" value="1"/>
</dbReference>
<dbReference type="EMBL" id="HACG01026885">
    <property type="protein sequence ID" value="CEK73750.1"/>
    <property type="molecule type" value="Transcribed_RNA"/>
</dbReference>
<dbReference type="InterPro" id="IPR002625">
    <property type="entry name" value="Smr_dom"/>
</dbReference>
<dbReference type="AlphaFoldDB" id="A0A0B7A1B5"/>
<dbReference type="InterPro" id="IPR052772">
    <property type="entry name" value="Endo/PolyKinase_Domain-Protein"/>
</dbReference>
<protein>
    <recommendedName>
        <fullName evidence="2">Smr domain-containing protein</fullName>
    </recommendedName>
</protein>
<dbReference type="PANTHER" id="PTHR46535:SF1">
    <property type="entry name" value="NEDD4-BINDING PROTEIN 2"/>
    <property type="match status" value="1"/>
</dbReference>